<comment type="caution">
    <text evidence="1">The sequence shown here is derived from an EMBL/GenBank/DDBJ whole genome shotgun (WGS) entry which is preliminary data.</text>
</comment>
<reference evidence="1 2" key="1">
    <citation type="journal article" date="2014" name="Antonie Van Leeuwenhoek">
        <title>Roseivivax atlanticus sp. nov., isolated from surface seawater of the Atlantic Ocean.</title>
        <authorList>
            <person name="Li G."/>
            <person name="Lai Q."/>
            <person name="Liu X."/>
            <person name="Sun F."/>
            <person name="Shao Z."/>
        </authorList>
    </citation>
    <scope>NUCLEOTIDE SEQUENCE [LARGE SCALE GENOMIC DNA]</scope>
    <source>
        <strain evidence="1 2">22II-s10s</strain>
    </source>
</reference>
<accession>W4HEE5</accession>
<dbReference type="RefSeq" id="WP_043846784.1">
    <property type="nucleotide sequence ID" value="NZ_AQQW01000016.1"/>
</dbReference>
<organism evidence="1 2">
    <name type="scientific">Roseivivax marinus</name>
    <dbReference type="NCBI Taxonomy" id="1379903"/>
    <lineage>
        <taxon>Bacteria</taxon>
        <taxon>Pseudomonadati</taxon>
        <taxon>Pseudomonadota</taxon>
        <taxon>Alphaproteobacteria</taxon>
        <taxon>Rhodobacterales</taxon>
        <taxon>Roseobacteraceae</taxon>
        <taxon>Roseivivax</taxon>
    </lineage>
</organism>
<dbReference type="Proteomes" id="UP000019063">
    <property type="component" value="Unassembled WGS sequence"/>
</dbReference>
<evidence type="ECO:0000313" key="1">
    <source>
        <dbReference type="EMBL" id="ETW11079.1"/>
    </source>
</evidence>
<sequence>MLFYHQGINTRIKALSGSPEIGGYDAAGEIINTSRPKGAPSMSKGTISKRLRDNREWPTTEWRALEEAAGRYPVSRFIAARTAEDDAGDERSFSHLETMKEGHEAVMAQALAETTDDPAVVMRAIEETQEVLELAAKDLPALRQRYDALRAAQLTSVPRVVS</sequence>
<name>W4HEE5_9RHOB</name>
<gene>
    <name evidence="1" type="ORF">ATO8_18709</name>
</gene>
<evidence type="ECO:0000313" key="2">
    <source>
        <dbReference type="Proteomes" id="UP000019063"/>
    </source>
</evidence>
<dbReference type="EMBL" id="AQQW01000016">
    <property type="protein sequence ID" value="ETW11079.1"/>
    <property type="molecule type" value="Genomic_DNA"/>
</dbReference>
<proteinExistence type="predicted"/>
<keyword evidence="2" id="KW-1185">Reference proteome</keyword>
<protein>
    <submittedName>
        <fullName evidence="1">Uncharacterized protein</fullName>
    </submittedName>
</protein>
<dbReference type="AlphaFoldDB" id="W4HEE5"/>